<keyword evidence="3" id="KW-1185">Reference proteome</keyword>
<reference evidence="3" key="1">
    <citation type="submission" date="2015-10" db="EMBL/GenBank/DDBJ databases">
        <authorList>
            <person name="Devillers H."/>
        </authorList>
    </citation>
    <scope>NUCLEOTIDE SEQUENCE [LARGE SCALE GENOMIC DNA]</scope>
</reference>
<dbReference type="InterPro" id="IPR022742">
    <property type="entry name" value="Hydrolase_4"/>
</dbReference>
<dbReference type="InterPro" id="IPR029058">
    <property type="entry name" value="AB_hydrolase_fold"/>
</dbReference>
<dbReference type="EMBL" id="LN890549">
    <property type="protein sequence ID" value="CUS24993.1"/>
    <property type="molecule type" value="Genomic_DNA"/>
</dbReference>
<proteinExistence type="predicted"/>
<evidence type="ECO:0000313" key="3">
    <source>
        <dbReference type="Proteomes" id="UP000236544"/>
    </source>
</evidence>
<dbReference type="Gene3D" id="3.40.50.1820">
    <property type="entry name" value="alpha/beta hydrolase"/>
    <property type="match status" value="1"/>
</dbReference>
<dbReference type="Proteomes" id="UP000236544">
    <property type="component" value="Unassembled WGS sequence"/>
</dbReference>
<dbReference type="SUPFAM" id="SSF53474">
    <property type="entry name" value="alpha/beta-Hydrolases"/>
    <property type="match status" value="1"/>
</dbReference>
<evidence type="ECO:0000313" key="2">
    <source>
        <dbReference type="EMBL" id="CUS24993.1"/>
    </source>
</evidence>
<evidence type="ECO:0000259" key="1">
    <source>
        <dbReference type="Pfam" id="PF12146"/>
    </source>
</evidence>
<dbReference type="PANTHER" id="PTHR12277">
    <property type="entry name" value="ALPHA/BETA HYDROLASE DOMAIN-CONTAINING PROTEIN"/>
    <property type="match status" value="1"/>
</dbReference>
<feature type="domain" description="Serine aminopeptidase S33" evidence="1">
    <location>
        <begin position="105"/>
        <end position="209"/>
    </location>
</feature>
<name>A0A0P1L3N4_9SACH</name>
<dbReference type="OrthoDB" id="10249433at2759"/>
<sequence>MFRIFKVLLGGAASAAGLSLLALYALQNRLVYPSWAQGARKHVDTPDNYGLPYVERHLKTTDGVEIRAFDVRREGSSVTWLILCPNAGNIGYFLPVMELIYRRFNASVFIYSYRGYGFSQGSPSEKGLKQDADAVMAFLQQDSFYKTQKLLLYGRSLGGANAIYIARNYSHACDGVILENTFLSIPKVIPHIFPLLARFSFLCHERWNSEKEIEHVDPTLPWLFLSGKKDEIVPPQHMERLYKLCPSEKKSIVEFPDGCHNDTIVQEGYWDKVEEFVREYM</sequence>
<organism evidence="2 3">
    <name type="scientific">Lachancea quebecensis</name>
    <dbReference type="NCBI Taxonomy" id="1654605"/>
    <lineage>
        <taxon>Eukaryota</taxon>
        <taxon>Fungi</taxon>
        <taxon>Dikarya</taxon>
        <taxon>Ascomycota</taxon>
        <taxon>Saccharomycotina</taxon>
        <taxon>Saccharomycetes</taxon>
        <taxon>Saccharomycetales</taxon>
        <taxon>Saccharomycetaceae</taxon>
        <taxon>Lachancea</taxon>
    </lineage>
</organism>
<dbReference type="Pfam" id="PF12146">
    <property type="entry name" value="Hydrolase_4"/>
    <property type="match status" value="1"/>
</dbReference>
<gene>
    <name evidence="2" type="ORF">LAQU0_S23e00628g</name>
</gene>
<protein>
    <submittedName>
        <fullName evidence="2">LAQU0S23e00628g1_1</fullName>
    </submittedName>
</protein>
<dbReference type="PANTHER" id="PTHR12277:SF81">
    <property type="entry name" value="PROTEIN ABHD13"/>
    <property type="match status" value="1"/>
</dbReference>
<dbReference type="AlphaFoldDB" id="A0A0P1L3N4"/>
<dbReference type="GO" id="GO:0016020">
    <property type="term" value="C:membrane"/>
    <property type="evidence" value="ECO:0007669"/>
    <property type="project" value="TreeGrafter"/>
</dbReference>
<accession>A0A0P1L3N4</accession>
<dbReference type="GO" id="GO:0008474">
    <property type="term" value="F:palmitoyl-(protein) hydrolase activity"/>
    <property type="evidence" value="ECO:0007669"/>
    <property type="project" value="TreeGrafter"/>
</dbReference>